<evidence type="ECO:0000313" key="2">
    <source>
        <dbReference type="EMBL" id="OAT06124.1"/>
    </source>
</evidence>
<name>A0A179UDS7_BLAGS</name>
<dbReference type="KEGG" id="bgh:BDBG_16556"/>
<dbReference type="OrthoDB" id="4199792at2759"/>
<proteinExistence type="predicted"/>
<dbReference type="Proteomes" id="UP000002038">
    <property type="component" value="Unassembled WGS sequence"/>
</dbReference>
<feature type="region of interest" description="Disordered" evidence="1">
    <location>
        <begin position="1"/>
        <end position="35"/>
    </location>
</feature>
<dbReference type="AlphaFoldDB" id="A0A179UDS7"/>
<accession>A0A179UDS7</accession>
<dbReference type="EMBL" id="GG657450">
    <property type="protein sequence ID" value="OAT06124.1"/>
    <property type="molecule type" value="Genomic_DNA"/>
</dbReference>
<dbReference type="RefSeq" id="XP_031577048.1">
    <property type="nucleotide sequence ID" value="XM_031724485.1"/>
</dbReference>
<feature type="compositionally biased region" description="Polar residues" evidence="1">
    <location>
        <begin position="26"/>
        <end position="35"/>
    </location>
</feature>
<dbReference type="GeneID" id="8506784"/>
<reference evidence="3" key="1">
    <citation type="journal article" date="2015" name="PLoS Genet.">
        <title>The dynamic genome and transcriptome of the human fungal pathogen Blastomyces and close relative Emmonsia.</title>
        <authorList>
            <person name="Munoz J.F."/>
            <person name="Gauthier G.M."/>
            <person name="Desjardins C.A."/>
            <person name="Gallo J.E."/>
            <person name="Holder J."/>
            <person name="Sullivan T.D."/>
            <person name="Marty A.J."/>
            <person name="Carmen J.C."/>
            <person name="Chen Z."/>
            <person name="Ding L."/>
            <person name="Gujja S."/>
            <person name="Magrini V."/>
            <person name="Misas E."/>
            <person name="Mitreva M."/>
            <person name="Priest M."/>
            <person name="Saif S."/>
            <person name="Whiston E.A."/>
            <person name="Young S."/>
            <person name="Zeng Q."/>
            <person name="Goldman W.E."/>
            <person name="Mardis E.R."/>
            <person name="Taylor J.W."/>
            <person name="McEwen J.G."/>
            <person name="Clay O.K."/>
            <person name="Klein B.S."/>
            <person name="Cuomo C.A."/>
        </authorList>
    </citation>
    <scope>NUCLEOTIDE SEQUENCE [LARGE SCALE GENOMIC DNA]</scope>
    <source>
        <strain evidence="3">SLH14081</strain>
    </source>
</reference>
<dbReference type="VEuPathDB" id="FungiDB:BDBG_16556"/>
<sequence>MHQALTRVQGLKGFGRPPLRGAVTDPTRTTQGTVTKPANRRVPSRITLWDTFIDEQMMVWERLYGNPSFLTEKLFPSKHQLEYVRQLITPNVIGQDSDDVEFCCRRLVVVVTTQLCSYMVHKGVCYSYICTGEAFIFIHILDDSSSVQCALCRPELNVKVTGENELQLTAATQVLVFTIQALISPAVPQEWHDAAARFDVWPVKYSEILEQTPPAAHSKHASPLYCGRQLCNLPPFGMML</sequence>
<gene>
    <name evidence="2" type="ORF">BDBG_16556</name>
</gene>
<evidence type="ECO:0000256" key="1">
    <source>
        <dbReference type="SAM" id="MobiDB-lite"/>
    </source>
</evidence>
<keyword evidence="3" id="KW-1185">Reference proteome</keyword>
<protein>
    <submittedName>
        <fullName evidence="2">Uncharacterized protein</fullName>
    </submittedName>
</protein>
<organism evidence="2 3">
    <name type="scientific">Blastomyces gilchristii (strain SLH14081)</name>
    <name type="common">Blastomyces dermatitidis</name>
    <dbReference type="NCBI Taxonomy" id="559298"/>
    <lineage>
        <taxon>Eukaryota</taxon>
        <taxon>Fungi</taxon>
        <taxon>Dikarya</taxon>
        <taxon>Ascomycota</taxon>
        <taxon>Pezizomycotina</taxon>
        <taxon>Eurotiomycetes</taxon>
        <taxon>Eurotiomycetidae</taxon>
        <taxon>Onygenales</taxon>
        <taxon>Ajellomycetaceae</taxon>
        <taxon>Blastomyces</taxon>
    </lineage>
</organism>
<evidence type="ECO:0000313" key="3">
    <source>
        <dbReference type="Proteomes" id="UP000002038"/>
    </source>
</evidence>